<dbReference type="GO" id="GO:0005886">
    <property type="term" value="C:plasma membrane"/>
    <property type="evidence" value="ECO:0007669"/>
    <property type="project" value="UniProtKB-SubCell"/>
</dbReference>
<dbReference type="GO" id="GO:0015920">
    <property type="term" value="P:lipopolysaccharide transport"/>
    <property type="evidence" value="ECO:0007669"/>
    <property type="project" value="TreeGrafter"/>
</dbReference>
<feature type="domain" description="ABC-2 type transporter transmembrane" evidence="9">
    <location>
        <begin position="64"/>
        <end position="272"/>
    </location>
</feature>
<feature type="transmembrane region" description="Helical" evidence="8">
    <location>
        <begin position="279"/>
        <end position="300"/>
    </location>
</feature>
<feature type="transmembrane region" description="Helical" evidence="8">
    <location>
        <begin position="185"/>
        <end position="211"/>
    </location>
</feature>
<feature type="transmembrane region" description="Helical" evidence="8">
    <location>
        <begin position="218"/>
        <end position="237"/>
    </location>
</feature>
<keyword evidence="6 8" id="KW-1133">Transmembrane helix</keyword>
<dbReference type="KEGG" id="ahm:TL08_00720"/>
<dbReference type="AlphaFoldDB" id="A0AAC9MWN0"/>
<keyword evidence="3" id="KW-0813">Transport</keyword>
<evidence type="ECO:0000259" key="9">
    <source>
        <dbReference type="Pfam" id="PF01061"/>
    </source>
</evidence>
<dbReference type="Pfam" id="PF01061">
    <property type="entry name" value="ABC2_membrane"/>
    <property type="match status" value="1"/>
</dbReference>
<evidence type="ECO:0000256" key="4">
    <source>
        <dbReference type="ARBA" id="ARBA00022475"/>
    </source>
</evidence>
<protein>
    <submittedName>
        <fullName evidence="10">ABC-type polysaccharide/polyol phosphate export system, permease component</fullName>
    </submittedName>
</protein>
<evidence type="ECO:0000313" key="11">
    <source>
        <dbReference type="Proteomes" id="UP000095210"/>
    </source>
</evidence>
<keyword evidence="7 8" id="KW-0472">Membrane</keyword>
<dbReference type="PANTHER" id="PTHR30413:SF10">
    <property type="entry name" value="CAPSULE POLYSACCHARIDE EXPORT INNER-MEMBRANE PROTEIN CTRC"/>
    <property type="match status" value="1"/>
</dbReference>
<evidence type="ECO:0000256" key="3">
    <source>
        <dbReference type="ARBA" id="ARBA00022448"/>
    </source>
</evidence>
<name>A0AAC9MWN0_9PSEU</name>
<comment type="similarity">
    <text evidence="2">Belongs to the ABC-2 integral membrane protein family.</text>
</comment>
<feature type="transmembrane region" description="Helical" evidence="8">
    <location>
        <begin position="157"/>
        <end position="179"/>
    </location>
</feature>
<organism evidence="10 11">
    <name type="scientific">Actinoalloteichus hymeniacidonis</name>
    <dbReference type="NCBI Taxonomy" id="340345"/>
    <lineage>
        <taxon>Bacteria</taxon>
        <taxon>Bacillati</taxon>
        <taxon>Actinomycetota</taxon>
        <taxon>Actinomycetes</taxon>
        <taxon>Pseudonocardiales</taxon>
        <taxon>Pseudonocardiaceae</taxon>
        <taxon>Actinoalloteichus</taxon>
    </lineage>
</organism>
<dbReference type="EMBL" id="CP014859">
    <property type="protein sequence ID" value="AOS60992.1"/>
    <property type="molecule type" value="Genomic_DNA"/>
</dbReference>
<evidence type="ECO:0000256" key="7">
    <source>
        <dbReference type="ARBA" id="ARBA00023136"/>
    </source>
</evidence>
<dbReference type="Proteomes" id="UP000095210">
    <property type="component" value="Chromosome"/>
</dbReference>
<feature type="transmembrane region" description="Helical" evidence="8">
    <location>
        <begin position="112"/>
        <end position="137"/>
    </location>
</feature>
<evidence type="ECO:0000256" key="8">
    <source>
        <dbReference type="SAM" id="Phobius"/>
    </source>
</evidence>
<dbReference type="InterPro" id="IPR013525">
    <property type="entry name" value="ABC2_TM"/>
</dbReference>
<evidence type="ECO:0000256" key="2">
    <source>
        <dbReference type="ARBA" id="ARBA00007783"/>
    </source>
</evidence>
<keyword evidence="4" id="KW-1003">Cell membrane</keyword>
<evidence type="ECO:0000256" key="6">
    <source>
        <dbReference type="ARBA" id="ARBA00022989"/>
    </source>
</evidence>
<comment type="subcellular location">
    <subcellularLocation>
        <location evidence="1">Cell membrane</location>
        <topology evidence="1">Multi-pass membrane protein</topology>
    </subcellularLocation>
</comment>
<sequence length="311" mass="35504">MLRQSDASVTYRRRVTHTVAGTLSPVQATSTRERSTEPPQPSYRSWSRAFGDLRRGWHQRPLWGYLGWQDIKQGYNRSVIGPLWITISMAVTAFALGVLYSTLFDQDLAVHLPYLTVGFIVWNFIAGNVNEGASVFIANEGLIKQLPAPLSVHVYRLVWRQMLFFAHNLVVYVILMFIFPKPLGFHSLMAVPAFAVLAINAMWMAILVGIISTRFRDIPPVTGSLMQLLFFMTPIVWNYDIIADRSEEVAAQLWVVELNPFMHFLEIIRQPMLGEWASWHHWAIVGGITVVGWAAALVILRNYRARVSYWV</sequence>
<proteinExistence type="inferred from homology"/>
<feature type="transmembrane region" description="Helical" evidence="8">
    <location>
        <begin position="79"/>
        <end position="100"/>
    </location>
</feature>
<evidence type="ECO:0000313" key="10">
    <source>
        <dbReference type="EMBL" id="AOS60992.1"/>
    </source>
</evidence>
<evidence type="ECO:0000256" key="1">
    <source>
        <dbReference type="ARBA" id="ARBA00004651"/>
    </source>
</evidence>
<dbReference type="PANTHER" id="PTHR30413">
    <property type="entry name" value="INNER MEMBRANE TRANSPORT PERMEASE"/>
    <property type="match status" value="1"/>
</dbReference>
<keyword evidence="5 8" id="KW-0812">Transmembrane</keyword>
<accession>A0AAC9MWN0</accession>
<evidence type="ECO:0000256" key="5">
    <source>
        <dbReference type="ARBA" id="ARBA00022692"/>
    </source>
</evidence>
<keyword evidence="11" id="KW-1185">Reference proteome</keyword>
<dbReference type="GO" id="GO:0140359">
    <property type="term" value="F:ABC-type transporter activity"/>
    <property type="evidence" value="ECO:0007669"/>
    <property type="project" value="InterPro"/>
</dbReference>
<gene>
    <name evidence="10" type="ORF">TL08_00720</name>
</gene>
<reference evidence="11" key="1">
    <citation type="submission" date="2016-03" db="EMBL/GenBank/DDBJ databases">
        <title>Complete genome sequence of the type strain Actinoalloteichus hymeniacidonis DSM 45092.</title>
        <authorList>
            <person name="Schaffert L."/>
            <person name="Albersmeier A."/>
            <person name="Winkler A."/>
            <person name="Kalinowski J."/>
            <person name="Zotchev S."/>
            <person name="Ruckert C."/>
        </authorList>
    </citation>
    <scope>NUCLEOTIDE SEQUENCE [LARGE SCALE GENOMIC DNA]</scope>
    <source>
        <strain evidence="11">HPA177(T) (DSM 45092(T))</strain>
    </source>
</reference>